<dbReference type="Proteomes" id="UP001165090">
    <property type="component" value="Unassembled WGS sequence"/>
</dbReference>
<feature type="region of interest" description="Disordered" evidence="2">
    <location>
        <begin position="19"/>
        <end position="47"/>
    </location>
</feature>
<feature type="compositionally biased region" description="Low complexity" evidence="2">
    <location>
        <begin position="19"/>
        <end position="31"/>
    </location>
</feature>
<dbReference type="SUPFAM" id="SSF53098">
    <property type="entry name" value="Ribonuclease H-like"/>
    <property type="match status" value="1"/>
</dbReference>
<feature type="domain" description="DNA polymerase delta/zeta catalytic subunit N-terminal" evidence="3">
    <location>
        <begin position="47"/>
        <end position="85"/>
    </location>
</feature>
<evidence type="ECO:0000256" key="2">
    <source>
        <dbReference type="SAM" id="MobiDB-lite"/>
    </source>
</evidence>
<feature type="compositionally biased region" description="Low complexity" evidence="2">
    <location>
        <begin position="195"/>
        <end position="213"/>
    </location>
</feature>
<comment type="catalytic activity">
    <reaction evidence="1">
        <text>DNA(n) + a 2'-deoxyribonucleoside 5'-triphosphate = DNA(n+1) + diphosphate</text>
        <dbReference type="Rhea" id="RHEA:22508"/>
        <dbReference type="Rhea" id="RHEA-COMP:17339"/>
        <dbReference type="Rhea" id="RHEA-COMP:17340"/>
        <dbReference type="ChEBI" id="CHEBI:33019"/>
        <dbReference type="ChEBI" id="CHEBI:61560"/>
        <dbReference type="ChEBI" id="CHEBI:173112"/>
        <dbReference type="EC" id="2.7.7.7"/>
    </reaction>
</comment>
<comment type="caution">
    <text evidence="4">The sequence shown here is derived from an EMBL/GenBank/DDBJ whole genome shotgun (WGS) entry which is preliminary data.</text>
</comment>
<reference evidence="4 5" key="1">
    <citation type="journal article" date="2023" name="IScience">
        <title>Expanded male sex-determining region conserved during the evolution of homothallism in the green alga Volvox.</title>
        <authorList>
            <person name="Yamamoto K."/>
            <person name="Matsuzaki R."/>
            <person name="Mahakham W."/>
            <person name="Heman W."/>
            <person name="Sekimoto H."/>
            <person name="Kawachi M."/>
            <person name="Minakuchi Y."/>
            <person name="Toyoda A."/>
            <person name="Nozaki H."/>
        </authorList>
    </citation>
    <scope>NUCLEOTIDE SEQUENCE [LARGE SCALE GENOMIC DNA]</scope>
    <source>
        <strain evidence="4 5">NIES-4468</strain>
    </source>
</reference>
<dbReference type="EMBL" id="BSDZ01000013">
    <property type="protein sequence ID" value="GLI62536.1"/>
    <property type="molecule type" value="Genomic_DNA"/>
</dbReference>
<evidence type="ECO:0000259" key="3">
    <source>
        <dbReference type="Pfam" id="PF24055"/>
    </source>
</evidence>
<dbReference type="PANTHER" id="PTHR45812:SF1">
    <property type="entry name" value="DNA POLYMERASE ZETA CATALYTIC SUBUNIT"/>
    <property type="match status" value="1"/>
</dbReference>
<feature type="non-terminal residue" evidence="4">
    <location>
        <position position="213"/>
    </location>
</feature>
<dbReference type="Gene3D" id="3.30.342.10">
    <property type="entry name" value="DNA Polymerase, chain B, domain 1"/>
    <property type="match status" value="1"/>
</dbReference>
<evidence type="ECO:0000256" key="1">
    <source>
        <dbReference type="ARBA" id="ARBA00049244"/>
    </source>
</evidence>
<dbReference type="InterPro" id="IPR056435">
    <property type="entry name" value="DPOD/Z_N"/>
</dbReference>
<sequence length="213" mass="22770">LRRMALAIETAVRASAIPGQYQQQQAGHQQNDGGGGGVGPTTTATPKQRQVVHALQLVRGRPFYGYHIDEQLYIKVVLYNPQDVSRVANMLAGGAIMGLRLQPHESHLPFLLQFKIDFNLLGMGLLKLDRVIFRGLLPTRARPPAPGWEFLRDTYAGEEDAEAEEADDITGGQQDGVRYVPGAAAGTWRDATPHGNNASGSATSDSGAAAAAG</sequence>
<dbReference type="PANTHER" id="PTHR45812">
    <property type="entry name" value="DNA POLYMERASE ZETA CATALYTIC SUBUNIT"/>
    <property type="match status" value="1"/>
</dbReference>
<evidence type="ECO:0000313" key="5">
    <source>
        <dbReference type="Proteomes" id="UP001165090"/>
    </source>
</evidence>
<accession>A0ABQ5RY45</accession>
<feature type="compositionally biased region" description="Acidic residues" evidence="2">
    <location>
        <begin position="159"/>
        <end position="168"/>
    </location>
</feature>
<organism evidence="4 5">
    <name type="scientific">Volvox africanus</name>
    <dbReference type="NCBI Taxonomy" id="51714"/>
    <lineage>
        <taxon>Eukaryota</taxon>
        <taxon>Viridiplantae</taxon>
        <taxon>Chlorophyta</taxon>
        <taxon>core chlorophytes</taxon>
        <taxon>Chlorophyceae</taxon>
        <taxon>CS clade</taxon>
        <taxon>Chlamydomonadales</taxon>
        <taxon>Volvocaceae</taxon>
        <taxon>Volvox</taxon>
    </lineage>
</organism>
<protein>
    <recommendedName>
        <fullName evidence="3">DNA polymerase delta/zeta catalytic subunit N-terminal domain-containing protein</fullName>
    </recommendedName>
</protein>
<dbReference type="Pfam" id="PF24055">
    <property type="entry name" value="POL3_N"/>
    <property type="match status" value="1"/>
</dbReference>
<name>A0ABQ5RY45_9CHLO</name>
<dbReference type="InterPro" id="IPR012337">
    <property type="entry name" value="RNaseH-like_sf"/>
</dbReference>
<feature type="region of interest" description="Disordered" evidence="2">
    <location>
        <begin position="159"/>
        <end position="213"/>
    </location>
</feature>
<proteinExistence type="predicted"/>
<evidence type="ECO:0000313" key="4">
    <source>
        <dbReference type="EMBL" id="GLI62536.1"/>
    </source>
</evidence>
<feature type="non-terminal residue" evidence="4">
    <location>
        <position position="1"/>
    </location>
</feature>
<keyword evidence="5" id="KW-1185">Reference proteome</keyword>
<gene>
    <name evidence="4" type="ORF">VaNZ11_005199</name>
</gene>
<dbReference type="InterPro" id="IPR030559">
    <property type="entry name" value="PolZ_Rev3"/>
</dbReference>